<reference evidence="2 3" key="1">
    <citation type="submission" date="2017-09" db="EMBL/GenBank/DDBJ databases">
        <title>Depth-based differentiation of microbial function through sediment-hosted aquifers and enrichment of novel symbionts in the deep terrestrial subsurface.</title>
        <authorList>
            <person name="Probst A.J."/>
            <person name="Ladd B."/>
            <person name="Jarett J.K."/>
            <person name="Geller-Mcgrath D.E."/>
            <person name="Sieber C.M."/>
            <person name="Emerson J.B."/>
            <person name="Anantharaman K."/>
            <person name="Thomas B.C."/>
            <person name="Malmstrom R."/>
            <person name="Stieglmeier M."/>
            <person name="Klingl A."/>
            <person name="Woyke T."/>
            <person name="Ryan C.M."/>
            <person name="Banfield J.F."/>
        </authorList>
    </citation>
    <scope>NUCLEOTIDE SEQUENCE [LARGE SCALE GENOMIC DNA]</scope>
    <source>
        <strain evidence="2">CG08_land_8_20_14_0_20_45_16</strain>
    </source>
</reference>
<dbReference type="PROSITE" id="PS51186">
    <property type="entry name" value="GNAT"/>
    <property type="match status" value="1"/>
</dbReference>
<organism evidence="2 3">
    <name type="scientific">Candidatus Saganbacteria bacterium CG08_land_8_20_14_0_20_45_16</name>
    <dbReference type="NCBI Taxonomy" id="2014293"/>
    <lineage>
        <taxon>Bacteria</taxon>
        <taxon>Bacillati</taxon>
        <taxon>Saganbacteria</taxon>
    </lineage>
</organism>
<dbReference type="EMBL" id="PEYM01000057">
    <property type="protein sequence ID" value="PIS30329.1"/>
    <property type="molecule type" value="Genomic_DNA"/>
</dbReference>
<gene>
    <name evidence="2" type="ORF">COT42_03195</name>
</gene>
<dbReference type="Gene3D" id="3.40.630.30">
    <property type="match status" value="1"/>
</dbReference>
<dbReference type="Proteomes" id="UP000231343">
    <property type="component" value="Unassembled WGS sequence"/>
</dbReference>
<evidence type="ECO:0000259" key="1">
    <source>
        <dbReference type="PROSITE" id="PS51186"/>
    </source>
</evidence>
<dbReference type="PANTHER" id="PTHR43415">
    <property type="entry name" value="SPERMIDINE N(1)-ACETYLTRANSFERASE"/>
    <property type="match status" value="1"/>
</dbReference>
<dbReference type="InterPro" id="IPR016181">
    <property type="entry name" value="Acyl_CoA_acyltransferase"/>
</dbReference>
<protein>
    <recommendedName>
        <fullName evidence="1">N-acetyltransferase domain-containing protein</fullName>
    </recommendedName>
</protein>
<comment type="caution">
    <text evidence="2">The sequence shown here is derived from an EMBL/GenBank/DDBJ whole genome shotgun (WGS) entry which is preliminary data.</text>
</comment>
<feature type="domain" description="N-acetyltransferase" evidence="1">
    <location>
        <begin position="15"/>
        <end position="172"/>
    </location>
</feature>
<dbReference type="InterPro" id="IPR000182">
    <property type="entry name" value="GNAT_dom"/>
</dbReference>
<name>A0A2H0XZ45_UNCSA</name>
<sequence>MERLLKEENIIGKRVFLRRLTLADISQTYVDWLNDSEVNHFLDIKHTRQTLATVSAYIQSYEQAKDRLLLGVFDIASNEHIGNITFSWIDWLHDTGVIGIAIGNKAYWGKGYGSEALSLSVEFAFNKLKLHRLEAGISTLNVPSQRLFEKVGFRQEGRLKDRGKFGPTKYVDGFMYGIVNTSD</sequence>
<proteinExistence type="predicted"/>
<evidence type="ECO:0000313" key="3">
    <source>
        <dbReference type="Proteomes" id="UP000231343"/>
    </source>
</evidence>
<accession>A0A2H0XZ45</accession>
<evidence type="ECO:0000313" key="2">
    <source>
        <dbReference type="EMBL" id="PIS30329.1"/>
    </source>
</evidence>
<dbReference type="GO" id="GO:0016747">
    <property type="term" value="F:acyltransferase activity, transferring groups other than amino-acyl groups"/>
    <property type="evidence" value="ECO:0007669"/>
    <property type="project" value="InterPro"/>
</dbReference>
<dbReference type="SUPFAM" id="SSF55729">
    <property type="entry name" value="Acyl-CoA N-acyltransferases (Nat)"/>
    <property type="match status" value="1"/>
</dbReference>
<dbReference type="AlphaFoldDB" id="A0A2H0XZ45"/>
<dbReference type="Pfam" id="PF13302">
    <property type="entry name" value="Acetyltransf_3"/>
    <property type="match status" value="1"/>
</dbReference>
<dbReference type="PANTHER" id="PTHR43415:SF3">
    <property type="entry name" value="GNAT-FAMILY ACETYLTRANSFERASE"/>
    <property type="match status" value="1"/>
</dbReference>